<dbReference type="EMBL" id="BARU01045076">
    <property type="protein sequence ID" value="GAH84336.1"/>
    <property type="molecule type" value="Genomic_DNA"/>
</dbReference>
<dbReference type="AlphaFoldDB" id="X1IPE7"/>
<reference evidence="1" key="1">
    <citation type="journal article" date="2014" name="Front. Microbiol.">
        <title>High frequency of phylogenetically diverse reductive dehalogenase-homologous genes in deep subseafloor sedimentary metagenomes.</title>
        <authorList>
            <person name="Kawai M."/>
            <person name="Futagami T."/>
            <person name="Toyoda A."/>
            <person name="Takaki Y."/>
            <person name="Nishi S."/>
            <person name="Hori S."/>
            <person name="Arai W."/>
            <person name="Tsubouchi T."/>
            <person name="Morono Y."/>
            <person name="Uchiyama I."/>
            <person name="Ito T."/>
            <person name="Fujiyama A."/>
            <person name="Inagaki F."/>
            <person name="Takami H."/>
        </authorList>
    </citation>
    <scope>NUCLEOTIDE SEQUENCE</scope>
    <source>
        <strain evidence="1">Expedition CK06-06</strain>
    </source>
</reference>
<sequence>RTVTVDAEWLITRLDAVDRAMADIRKAAAEGVHRTASPSGININLLDWKNKYNDPARDDDAWAWAFSRNYEGGLLPAAEQLVQEIERYGKVEIDGYELTLGGKDKTLLNRKKLKGRR</sequence>
<protein>
    <submittedName>
        <fullName evidence="1">Uncharacterized protein</fullName>
    </submittedName>
</protein>
<comment type="caution">
    <text evidence="1">The sequence shown here is derived from an EMBL/GenBank/DDBJ whole genome shotgun (WGS) entry which is preliminary data.</text>
</comment>
<evidence type="ECO:0000313" key="1">
    <source>
        <dbReference type="EMBL" id="GAH84336.1"/>
    </source>
</evidence>
<gene>
    <name evidence="1" type="ORF">S03H2_68537</name>
</gene>
<organism evidence="1">
    <name type="scientific">marine sediment metagenome</name>
    <dbReference type="NCBI Taxonomy" id="412755"/>
    <lineage>
        <taxon>unclassified sequences</taxon>
        <taxon>metagenomes</taxon>
        <taxon>ecological metagenomes</taxon>
    </lineage>
</organism>
<feature type="non-terminal residue" evidence="1">
    <location>
        <position position="1"/>
    </location>
</feature>
<proteinExistence type="predicted"/>
<accession>X1IPE7</accession>
<name>X1IPE7_9ZZZZ</name>